<evidence type="ECO:0000256" key="2">
    <source>
        <dbReference type="ARBA" id="ARBA00022741"/>
    </source>
</evidence>
<feature type="region of interest" description="Disordered" evidence="5">
    <location>
        <begin position="890"/>
        <end position="925"/>
    </location>
</feature>
<sequence>MERELRIAVRGREVPMMVRAGARATVADLAAAIDRASPDAGPVGRAAPVRLWLRGRPLSRTARLADLPLPAGSRIEVAARPEEAGTEPVGTVEVAVVGGAGGVAATSFHPGTDLTVGRSPEAGLVLTDPEVSRVHARLTTGRDGVAELADAGSRNGTAWRGVRLDAPTPIAPGDVFGVGETVLTLRPVDPADAPVEPVDAAGTIQYNRPPRISVRAATPRLTVPRRPEPPRTVRFPLLAVLLPVLLGGVAYAIFPNAGYLLLFMALSPLLLLANVFSDRRGGRKEYRQALADYERQRTELTERLDRLAEEQGRTRREELPDPGRLLRTATGPTRRLFERRPADADFLRLRVGLASTLVEAVLTGPGAELEASAEPLELPAVAQSPIAVDLTVAGVLGLAGPRPGLLATVRAVLAQLATLHAPHDVGIVLLTGGDEADDWGWLSWLPHTLPHTADLECDRMVATDAEQARARLAGLRRIVDQRRAERAATLRAGAPVGRRLVLVADGARRLRGLPGLAELLADGPEVGVYAICLDALETELPGECRATVVVNSGSGTRAMVRRPERPDLDGVLLDRLDPSAAARLGHALAPLRVLGERWGEGGGVPETVRLLELAGLGRTPGPAQIQQRWAAEPAGRSTRVLLGVGPDGPITVDLRRDGPHALIAGTSGAGKSELLQTLVTGLALGNTPDALSLVLVDYKGGSAFAECAQLPHCVGMVTDLDGHLVNRALSALRAELRRREALLAEAAAKDIDDYWAITGGRLPRLVIVIDEFASLVEEVPEFVSGVVGIGMRGRSLGVHVVMATQRPAGSVNAELRANLNLRICLRVTSAADSADVVDVPDAARLSRHQPGRAYLRAGHSDLTLVQTARIGWPRVAATAEPTSVTLRPRRVRDLGRGPAPTAEAPAVPHQPALTDGATPPLVPAGPAAPSGGVVAAVPEQVETDLTVLVAAIRGAAEAAGIRTPESPWLPPLPELVVDAELARGTGGGALAAPVGLADHPEQQAQRPYLLDLERTGPVLVAGMARSGRSTLLRALVVGLTRRTGPADLHLYLLDQGNRALAPLAGLPHCGAYVDGDDSDRTTRVLTLLDAEIGRRQRLLASGGYAALAEQRAAVADTEALPYLVLILDRYETFVARYGETDGGRLVDLLDSLLRRGPAVGVVTVLATDRSGFTHRLSGAVATRLILAHADPDDLAAYGINPREVPRTMPPGRAIGLPGNSMFQVALLDPDPDGTVQATAVQRHVAVTRSRWDGLPAELLPQRVDPLPVAITAVEADALRRGPLPTRPTVGTVGVGGDHLGPVDVDLAELGHTFLVAGAPGTGRSGALLALADSLLRRPGALPVVALCPRPSPLQELAGRPGVAAVLTGPRADAELAAVLADLPGPVTVLVDDAELLADGSAAHLLEELARQARDTGNLLLAAGTTDDLVQLRYRGWLARMCRAQAGLLLNPVSHVDGDLFEVKLPRSTCGAWPPGRGLLMLRRRASQLQIPLLELAVRG</sequence>
<keyword evidence="3 4" id="KW-0067">ATP-binding</keyword>
<name>A0A1C6T5E7_9ACTN</name>
<protein>
    <submittedName>
        <fullName evidence="9">DNA segregation ATPase FtsK/SpoIIIE, S-DNA-T family</fullName>
    </submittedName>
</protein>
<evidence type="ECO:0000256" key="4">
    <source>
        <dbReference type="PROSITE-ProRule" id="PRU00289"/>
    </source>
</evidence>
<dbReference type="InterPro" id="IPR000253">
    <property type="entry name" value="FHA_dom"/>
</dbReference>
<accession>A0A1C6T5E7</accession>
<feature type="compositionally biased region" description="Basic and acidic residues" evidence="5">
    <location>
        <begin position="307"/>
        <end position="321"/>
    </location>
</feature>
<dbReference type="GO" id="GO:0003677">
    <property type="term" value="F:DNA binding"/>
    <property type="evidence" value="ECO:0007669"/>
    <property type="project" value="InterPro"/>
</dbReference>
<evidence type="ECO:0000259" key="7">
    <source>
        <dbReference type="PROSITE" id="PS50006"/>
    </source>
</evidence>
<dbReference type="Pfam" id="PF01580">
    <property type="entry name" value="FtsK_SpoIIIE"/>
    <property type="match status" value="2"/>
</dbReference>
<feature type="compositionally biased region" description="Low complexity" evidence="5">
    <location>
        <begin position="916"/>
        <end position="925"/>
    </location>
</feature>
<dbReference type="InterPro" id="IPR003593">
    <property type="entry name" value="AAA+_ATPase"/>
</dbReference>
<keyword evidence="10" id="KW-1185">Reference proteome</keyword>
<feature type="domain" description="FtsK" evidence="8">
    <location>
        <begin position="1005"/>
        <end position="1195"/>
    </location>
</feature>
<evidence type="ECO:0000313" key="9">
    <source>
        <dbReference type="EMBL" id="SCL37066.1"/>
    </source>
</evidence>
<evidence type="ECO:0000256" key="5">
    <source>
        <dbReference type="SAM" id="MobiDB-lite"/>
    </source>
</evidence>
<keyword evidence="6" id="KW-0812">Transmembrane</keyword>
<dbReference type="RefSeq" id="WP_091647096.1">
    <property type="nucleotide sequence ID" value="NZ_FMHW01000002.1"/>
</dbReference>
<organism evidence="9 10">
    <name type="scientific">Micromonospora pallida</name>
    <dbReference type="NCBI Taxonomy" id="145854"/>
    <lineage>
        <taxon>Bacteria</taxon>
        <taxon>Bacillati</taxon>
        <taxon>Actinomycetota</taxon>
        <taxon>Actinomycetes</taxon>
        <taxon>Micromonosporales</taxon>
        <taxon>Micromonosporaceae</taxon>
        <taxon>Micromonospora</taxon>
    </lineage>
</organism>
<proteinExistence type="predicted"/>
<dbReference type="SUPFAM" id="SSF49879">
    <property type="entry name" value="SMAD/FHA domain"/>
    <property type="match status" value="1"/>
</dbReference>
<feature type="domain" description="FHA" evidence="7">
    <location>
        <begin position="114"/>
        <end position="164"/>
    </location>
</feature>
<keyword evidence="1" id="KW-0597">Phosphoprotein</keyword>
<dbReference type="PROSITE" id="PS50901">
    <property type="entry name" value="FTSK"/>
    <property type="match status" value="2"/>
</dbReference>
<reference evidence="10" key="1">
    <citation type="submission" date="2016-06" db="EMBL/GenBank/DDBJ databases">
        <authorList>
            <person name="Varghese N."/>
            <person name="Submissions Spin"/>
        </authorList>
    </citation>
    <scope>NUCLEOTIDE SEQUENCE [LARGE SCALE GENOMIC DNA]</scope>
    <source>
        <strain evidence="10">DSM 43817</strain>
    </source>
</reference>
<feature type="domain" description="FtsK" evidence="8">
    <location>
        <begin position="647"/>
        <end position="834"/>
    </location>
</feature>
<evidence type="ECO:0000313" key="10">
    <source>
        <dbReference type="Proteomes" id="UP000198959"/>
    </source>
</evidence>
<dbReference type="GO" id="GO:0005524">
    <property type="term" value="F:ATP binding"/>
    <property type="evidence" value="ECO:0007669"/>
    <property type="project" value="UniProtKB-UniRule"/>
</dbReference>
<evidence type="ECO:0000256" key="6">
    <source>
        <dbReference type="SAM" id="Phobius"/>
    </source>
</evidence>
<evidence type="ECO:0000259" key="8">
    <source>
        <dbReference type="PROSITE" id="PS50901"/>
    </source>
</evidence>
<gene>
    <name evidence="9" type="ORF">GA0074692_4542</name>
</gene>
<dbReference type="CDD" id="cd01127">
    <property type="entry name" value="TrwB_TraG_TraD_VirD4"/>
    <property type="match status" value="1"/>
</dbReference>
<dbReference type="OrthoDB" id="9807790at2"/>
<keyword evidence="6" id="KW-1133">Transmembrane helix</keyword>
<dbReference type="EMBL" id="FMHW01000002">
    <property type="protein sequence ID" value="SCL37066.1"/>
    <property type="molecule type" value="Genomic_DNA"/>
</dbReference>
<dbReference type="Pfam" id="PF00498">
    <property type="entry name" value="FHA"/>
    <property type="match status" value="1"/>
</dbReference>
<dbReference type="SMART" id="SM00240">
    <property type="entry name" value="FHA"/>
    <property type="match status" value="1"/>
</dbReference>
<dbReference type="Gene3D" id="3.40.50.300">
    <property type="entry name" value="P-loop containing nucleotide triphosphate hydrolases"/>
    <property type="match status" value="4"/>
</dbReference>
<keyword evidence="6" id="KW-0472">Membrane</keyword>
<dbReference type="SUPFAM" id="SSF52540">
    <property type="entry name" value="P-loop containing nucleoside triphosphate hydrolases"/>
    <property type="match status" value="3"/>
</dbReference>
<dbReference type="PROSITE" id="PS50006">
    <property type="entry name" value="FHA_DOMAIN"/>
    <property type="match status" value="1"/>
</dbReference>
<dbReference type="STRING" id="145854.GA0074692_4542"/>
<dbReference type="InterPro" id="IPR008984">
    <property type="entry name" value="SMAD_FHA_dom_sf"/>
</dbReference>
<feature type="binding site" evidence="4">
    <location>
        <begin position="1022"/>
        <end position="1029"/>
    </location>
    <ligand>
        <name>ATP</name>
        <dbReference type="ChEBI" id="CHEBI:30616"/>
    </ligand>
</feature>
<dbReference type="InterPro" id="IPR002543">
    <property type="entry name" value="FtsK_dom"/>
</dbReference>
<dbReference type="CDD" id="cd00060">
    <property type="entry name" value="FHA"/>
    <property type="match status" value="1"/>
</dbReference>
<dbReference type="Proteomes" id="UP000198959">
    <property type="component" value="Unassembled WGS sequence"/>
</dbReference>
<dbReference type="PANTHER" id="PTHR22683:SF1">
    <property type="entry name" value="TYPE VII SECRETION SYSTEM PROTEIN ESSC"/>
    <property type="match status" value="1"/>
</dbReference>
<dbReference type="InterPro" id="IPR050206">
    <property type="entry name" value="FtsK/SpoIIIE/SftA"/>
</dbReference>
<dbReference type="SMART" id="SM00382">
    <property type="entry name" value="AAA"/>
    <property type="match status" value="3"/>
</dbReference>
<dbReference type="PANTHER" id="PTHR22683">
    <property type="entry name" value="SPORULATION PROTEIN RELATED"/>
    <property type="match status" value="1"/>
</dbReference>
<feature type="binding site" evidence="4">
    <location>
        <begin position="665"/>
        <end position="672"/>
    </location>
    <ligand>
        <name>ATP</name>
        <dbReference type="ChEBI" id="CHEBI:30616"/>
    </ligand>
</feature>
<feature type="transmembrane region" description="Helical" evidence="6">
    <location>
        <begin position="235"/>
        <end position="253"/>
    </location>
</feature>
<dbReference type="InterPro" id="IPR027417">
    <property type="entry name" value="P-loop_NTPase"/>
</dbReference>
<evidence type="ECO:0000256" key="3">
    <source>
        <dbReference type="ARBA" id="ARBA00022840"/>
    </source>
</evidence>
<feature type="region of interest" description="Disordered" evidence="5">
    <location>
        <begin position="307"/>
        <end position="327"/>
    </location>
</feature>
<dbReference type="Gene3D" id="2.60.200.20">
    <property type="match status" value="1"/>
</dbReference>
<evidence type="ECO:0000256" key="1">
    <source>
        <dbReference type="ARBA" id="ARBA00022553"/>
    </source>
</evidence>
<keyword evidence="2 4" id="KW-0547">Nucleotide-binding</keyword>